<dbReference type="Pfam" id="PF13367">
    <property type="entry name" value="PrsW-protease"/>
    <property type="match status" value="1"/>
</dbReference>
<dbReference type="CDD" id="cd00060">
    <property type="entry name" value="FHA"/>
    <property type="match status" value="1"/>
</dbReference>
<dbReference type="PANTHER" id="PTHR36844:SF1">
    <property type="entry name" value="PROTEASE PRSW"/>
    <property type="match status" value="1"/>
</dbReference>
<dbReference type="SUPFAM" id="SSF49879">
    <property type="entry name" value="SMAD/FHA domain"/>
    <property type="match status" value="1"/>
</dbReference>
<keyword evidence="1" id="KW-0812">Transmembrane</keyword>
<dbReference type="PANTHER" id="PTHR36844">
    <property type="entry name" value="PROTEASE PRSW"/>
    <property type="match status" value="1"/>
</dbReference>
<dbReference type="GO" id="GO:0008233">
    <property type="term" value="F:peptidase activity"/>
    <property type="evidence" value="ECO:0007669"/>
    <property type="project" value="InterPro"/>
</dbReference>
<keyword evidence="1" id="KW-1133">Transmembrane helix</keyword>
<dbReference type="InterPro" id="IPR000253">
    <property type="entry name" value="FHA_dom"/>
</dbReference>
<gene>
    <name evidence="3" type="ORF">NSJP_2770</name>
</gene>
<organism evidence="3 4">
    <name type="scientific">Nitrospira japonica</name>
    <dbReference type="NCBI Taxonomy" id="1325564"/>
    <lineage>
        <taxon>Bacteria</taxon>
        <taxon>Pseudomonadati</taxon>
        <taxon>Nitrospirota</taxon>
        <taxon>Nitrospiria</taxon>
        <taxon>Nitrospirales</taxon>
        <taxon>Nitrospiraceae</taxon>
        <taxon>Nitrospira</taxon>
    </lineage>
</organism>
<dbReference type="InterPro" id="IPR026898">
    <property type="entry name" value="PrsW"/>
</dbReference>
<dbReference type="InterPro" id="IPR008984">
    <property type="entry name" value="SMAD_FHA_dom_sf"/>
</dbReference>
<dbReference type="Pfam" id="PF16697">
    <property type="entry name" value="Yop-YscD_cpl"/>
    <property type="match status" value="1"/>
</dbReference>
<feature type="transmembrane region" description="Helical" evidence="1">
    <location>
        <begin position="410"/>
        <end position="427"/>
    </location>
</feature>
<dbReference type="AlphaFoldDB" id="A0A1W1I7F1"/>
<feature type="transmembrane region" description="Helical" evidence="1">
    <location>
        <begin position="370"/>
        <end position="389"/>
    </location>
</feature>
<dbReference type="EMBL" id="LT828648">
    <property type="protein sequence ID" value="SLM48937.1"/>
    <property type="molecule type" value="Genomic_DNA"/>
</dbReference>
<dbReference type="Gene3D" id="2.60.200.20">
    <property type="match status" value="1"/>
</dbReference>
<dbReference type="PROSITE" id="PS50006">
    <property type="entry name" value="FHA_DOMAIN"/>
    <property type="match status" value="1"/>
</dbReference>
<evidence type="ECO:0000313" key="4">
    <source>
        <dbReference type="Proteomes" id="UP000192042"/>
    </source>
</evidence>
<feature type="transmembrane region" description="Helical" evidence="1">
    <location>
        <begin position="296"/>
        <end position="318"/>
    </location>
</feature>
<dbReference type="Proteomes" id="UP000192042">
    <property type="component" value="Chromosome I"/>
</dbReference>
<feature type="transmembrane region" description="Helical" evidence="1">
    <location>
        <begin position="269"/>
        <end position="290"/>
    </location>
</feature>
<sequence>MTRSVRQSLKQEGKVVYASSAPTGVLQRKQGWSMSQPTVSPSEVLFICISGPDLGKRVSLRDGEVVIGRSSLCDVLSDDPEVAERHVTLLLKEGRVACCSVEGALFLDGHRVTDTVVIPKQQLRIGRSLWQLMVQDSPGTSRWIGDLSDRISSVAGVEKLQGFDARDMFSEVLRSRTDDEIEEYFTVGTPSTTPALEAVNTAWPKPWVFFKTFTLSAVAYLGFVFAYHEFQNANLVPGLIMTGTFLIPVSLLIFFYEMNVLRNVSLYQVVKLFLFGGITSLILSLFLFRWAHLDSWLGAMDAGLIEETGKAAALFLVVNKLKYRYTLNGLLFGAAIGAGFSAFESAGYALRLGMQSGPDAMLDNITLRGVLSMVGGHILWTAMVGAALWRVRGDRSFSIEMLRDPRFLRIFGLAVGLHMLWNSPLALPFYFKQLVLGFVSWVVNLAMIQAGLQEVRERQQAQASRVSDPPRDPRLRSV</sequence>
<evidence type="ECO:0000256" key="1">
    <source>
        <dbReference type="SAM" id="Phobius"/>
    </source>
</evidence>
<evidence type="ECO:0000313" key="3">
    <source>
        <dbReference type="EMBL" id="SLM48937.1"/>
    </source>
</evidence>
<dbReference type="InterPro" id="IPR032030">
    <property type="entry name" value="YscD_cytoplasmic_dom"/>
</dbReference>
<feature type="transmembrane region" description="Helical" evidence="1">
    <location>
        <begin position="239"/>
        <end position="257"/>
    </location>
</feature>
<protein>
    <recommendedName>
        <fullName evidence="2">FHA domain-containing protein</fullName>
    </recommendedName>
</protein>
<evidence type="ECO:0000259" key="2">
    <source>
        <dbReference type="PROSITE" id="PS50006"/>
    </source>
</evidence>
<feature type="transmembrane region" description="Helical" evidence="1">
    <location>
        <begin position="330"/>
        <end position="350"/>
    </location>
</feature>
<proteinExistence type="predicted"/>
<keyword evidence="4" id="KW-1185">Reference proteome</keyword>
<keyword evidence="1" id="KW-0472">Membrane</keyword>
<feature type="transmembrane region" description="Helical" evidence="1">
    <location>
        <begin position="208"/>
        <end position="227"/>
    </location>
</feature>
<reference evidence="3 4" key="1">
    <citation type="submission" date="2017-03" db="EMBL/GenBank/DDBJ databases">
        <authorList>
            <person name="Afonso C.L."/>
            <person name="Miller P.J."/>
            <person name="Scott M.A."/>
            <person name="Spackman E."/>
            <person name="Goraichik I."/>
            <person name="Dimitrov K.M."/>
            <person name="Suarez D.L."/>
            <person name="Swayne D.E."/>
        </authorList>
    </citation>
    <scope>NUCLEOTIDE SEQUENCE [LARGE SCALE GENOMIC DNA]</scope>
    <source>
        <strain evidence="3">Genome sequencing of Nitrospira japonica strain NJ11</strain>
    </source>
</reference>
<dbReference type="KEGG" id="nja:NSJP_2770"/>
<name>A0A1W1I7F1_9BACT</name>
<feature type="domain" description="FHA" evidence="2">
    <location>
        <begin position="65"/>
        <end position="123"/>
    </location>
</feature>
<accession>A0A1W1I7F1</accession>